<dbReference type="InterPro" id="IPR001959">
    <property type="entry name" value="Transposase"/>
</dbReference>
<protein>
    <submittedName>
        <fullName evidence="12">IS200/IS605 family element transposase accessory protein TnpB</fullName>
    </submittedName>
</protein>
<proteinExistence type="inferred from homology"/>
<keyword evidence="7" id="KW-0233">DNA recombination</keyword>
<gene>
    <name evidence="12" type="ORF">F5544_06120</name>
</gene>
<keyword evidence="5" id="KW-0862">Zinc</keyword>
<dbReference type="KEGG" id="nah:F5544_06120"/>
<evidence type="ECO:0000256" key="6">
    <source>
        <dbReference type="ARBA" id="ARBA00023125"/>
    </source>
</evidence>
<feature type="domain" description="Probable transposase IS891/IS1136/IS1341" evidence="9">
    <location>
        <begin position="170"/>
        <end position="282"/>
    </location>
</feature>
<feature type="domain" description="Cas12f1-like TNB" evidence="10">
    <location>
        <begin position="294"/>
        <end position="360"/>
    </location>
</feature>
<evidence type="ECO:0000256" key="3">
    <source>
        <dbReference type="ARBA" id="ARBA00022578"/>
    </source>
</evidence>
<keyword evidence="8" id="KW-0175">Coiled coil</keyword>
<evidence type="ECO:0000256" key="8">
    <source>
        <dbReference type="SAM" id="Coils"/>
    </source>
</evidence>
<keyword evidence="13" id="KW-1185">Reference proteome</keyword>
<reference evidence="12 13" key="1">
    <citation type="journal article" date="2019" name="ACS Chem. Biol.">
        <title>Identification and Mobilization of a Cryptic Antibiotic Biosynthesis Gene Locus from a Human-Pathogenic Nocardia Isolate.</title>
        <authorList>
            <person name="Herisse M."/>
            <person name="Ishida K."/>
            <person name="Porter J.L."/>
            <person name="Howden B."/>
            <person name="Hertweck C."/>
            <person name="Stinear T.P."/>
            <person name="Pidot S.J."/>
        </authorList>
    </citation>
    <scope>NUCLEOTIDE SEQUENCE [LARGE SCALE GENOMIC DNA]</scope>
    <source>
        <strain evidence="12 13">AUSMDU00012717</strain>
    </source>
</reference>
<accession>A0A6G9Y796</accession>
<dbReference type="NCBIfam" id="NF040570">
    <property type="entry name" value="guided_TnpB"/>
    <property type="match status" value="1"/>
</dbReference>
<dbReference type="RefSeq" id="WP_167472279.1">
    <property type="nucleotide sequence ID" value="NZ_CP046172.1"/>
</dbReference>
<organism evidence="12 13">
    <name type="scientific">Nocardia arthritidis</name>
    <dbReference type="NCBI Taxonomy" id="228602"/>
    <lineage>
        <taxon>Bacteria</taxon>
        <taxon>Bacillati</taxon>
        <taxon>Actinomycetota</taxon>
        <taxon>Actinomycetes</taxon>
        <taxon>Mycobacteriales</taxon>
        <taxon>Nocardiaceae</taxon>
        <taxon>Nocardia</taxon>
    </lineage>
</organism>
<evidence type="ECO:0000256" key="1">
    <source>
        <dbReference type="ARBA" id="ARBA00008761"/>
    </source>
</evidence>
<dbReference type="GO" id="GO:0032196">
    <property type="term" value="P:transposition"/>
    <property type="evidence" value="ECO:0007669"/>
    <property type="project" value="UniProtKB-KW"/>
</dbReference>
<dbReference type="PANTHER" id="PTHR30405:SF25">
    <property type="entry name" value="RNA-GUIDED DNA ENDONUCLEASE INSQ-RELATED"/>
    <property type="match status" value="1"/>
</dbReference>
<evidence type="ECO:0000256" key="5">
    <source>
        <dbReference type="ARBA" id="ARBA00022833"/>
    </source>
</evidence>
<dbReference type="InterPro" id="IPR021027">
    <property type="entry name" value="Transposase_put_HTH"/>
</dbReference>
<dbReference type="Pfam" id="PF12323">
    <property type="entry name" value="HTH_OrfB_IS605"/>
    <property type="match status" value="1"/>
</dbReference>
<sequence>MLRYNFRLYPTSGQQAALARAFGCARVVFNDALTARKHAYEAGRHMTDKELSKALTLAKKRPDRAWLNDVSSVVLQQALADLNAAYRNFFASLAGKRKGTCVSAPRYRSRRNNRQSIRFTRNARFLITAGGKLRLPKIGDVRVAWSRQLPSAPSSVTVVKDASGRYFASFVVEMVTTPLPTSSSEVGIDLGLIRFAVLSNGNVIDNPRTLRNCERRISRVQRALARKQRGSKNRAKARVRMAKLHAKVADARRDFAHKQSTAIIRENQAVYVEDLCVKGLARTRLAKSVNDAGWSIFIRMLESKAARFGRHFSRINRWYPSTQLCSTCGARNGAKLLSVRSWMCTCGAAHDRDLNAAKNILAAGQAERLNACGERISPTVMAAPPDEAGTRREGRVTLVGISGLRAGEEANTSR</sequence>
<keyword evidence="6" id="KW-0238">DNA-binding</keyword>
<dbReference type="AlphaFoldDB" id="A0A6G9Y796"/>
<dbReference type="InterPro" id="IPR010095">
    <property type="entry name" value="Cas12f1-like_TNB"/>
</dbReference>
<evidence type="ECO:0000313" key="13">
    <source>
        <dbReference type="Proteomes" id="UP000503540"/>
    </source>
</evidence>
<feature type="domain" description="Transposase putative helix-turn-helix" evidence="11">
    <location>
        <begin position="2"/>
        <end position="44"/>
    </location>
</feature>
<evidence type="ECO:0000256" key="2">
    <source>
        <dbReference type="ARBA" id="ARBA00011044"/>
    </source>
</evidence>
<dbReference type="InterPro" id="IPR051399">
    <property type="entry name" value="RNA-guided_DNA_endo/Transpos"/>
</dbReference>
<dbReference type="GO" id="GO:0046872">
    <property type="term" value="F:metal ion binding"/>
    <property type="evidence" value="ECO:0007669"/>
    <property type="project" value="UniProtKB-KW"/>
</dbReference>
<dbReference type="GO" id="GO:0003677">
    <property type="term" value="F:DNA binding"/>
    <property type="evidence" value="ECO:0007669"/>
    <property type="project" value="UniProtKB-KW"/>
</dbReference>
<feature type="coiled-coil region" evidence="8">
    <location>
        <begin position="210"/>
        <end position="254"/>
    </location>
</feature>
<name>A0A6G9Y796_9NOCA</name>
<dbReference type="GO" id="GO:0006310">
    <property type="term" value="P:DNA recombination"/>
    <property type="evidence" value="ECO:0007669"/>
    <property type="project" value="UniProtKB-KW"/>
</dbReference>
<evidence type="ECO:0000256" key="7">
    <source>
        <dbReference type="ARBA" id="ARBA00023172"/>
    </source>
</evidence>
<dbReference type="NCBIfam" id="TIGR01766">
    <property type="entry name" value="IS200/IS605 family accessory protein TnpB-like domain"/>
    <property type="match status" value="1"/>
</dbReference>
<dbReference type="Proteomes" id="UP000503540">
    <property type="component" value="Chromosome"/>
</dbReference>
<dbReference type="EMBL" id="CP046172">
    <property type="protein sequence ID" value="QIS09135.1"/>
    <property type="molecule type" value="Genomic_DNA"/>
</dbReference>
<comment type="similarity">
    <text evidence="1">In the C-terminal section; belongs to the transposase 35 family.</text>
</comment>
<evidence type="ECO:0000259" key="10">
    <source>
        <dbReference type="Pfam" id="PF07282"/>
    </source>
</evidence>
<keyword evidence="3" id="KW-0815">Transposition</keyword>
<evidence type="ECO:0000256" key="4">
    <source>
        <dbReference type="ARBA" id="ARBA00022723"/>
    </source>
</evidence>
<dbReference type="PANTHER" id="PTHR30405">
    <property type="entry name" value="TRANSPOSASE"/>
    <property type="match status" value="1"/>
</dbReference>
<evidence type="ECO:0000259" key="11">
    <source>
        <dbReference type="Pfam" id="PF12323"/>
    </source>
</evidence>
<comment type="similarity">
    <text evidence="2">In the N-terminal section; belongs to the transposase 2 family.</text>
</comment>
<dbReference type="Pfam" id="PF01385">
    <property type="entry name" value="OrfB_IS605"/>
    <property type="match status" value="1"/>
</dbReference>
<evidence type="ECO:0000259" key="9">
    <source>
        <dbReference type="Pfam" id="PF01385"/>
    </source>
</evidence>
<keyword evidence="4" id="KW-0479">Metal-binding</keyword>
<evidence type="ECO:0000313" key="12">
    <source>
        <dbReference type="EMBL" id="QIS09135.1"/>
    </source>
</evidence>
<dbReference type="Pfam" id="PF07282">
    <property type="entry name" value="Cas12f1-like_TNB"/>
    <property type="match status" value="1"/>
</dbReference>